<dbReference type="AlphaFoldDB" id="B9D0N3"/>
<sequence length="41" mass="4639">MTIRHGVAVNFKFIHTIKSANSYCSLENLVQICRDDCLARA</sequence>
<comment type="caution">
    <text evidence="1">The sequence shown here is derived from an EMBL/GenBank/DDBJ whole genome shotgun (WGS) entry which is preliminary data.</text>
</comment>
<evidence type="ECO:0000313" key="2">
    <source>
        <dbReference type="Proteomes" id="UP000003082"/>
    </source>
</evidence>
<name>B9D0N3_CAMRE</name>
<keyword evidence="2" id="KW-1185">Reference proteome</keyword>
<organism evidence="1 2">
    <name type="scientific">Campylobacter rectus RM3267</name>
    <dbReference type="NCBI Taxonomy" id="553218"/>
    <lineage>
        <taxon>Bacteria</taxon>
        <taxon>Pseudomonadati</taxon>
        <taxon>Campylobacterota</taxon>
        <taxon>Epsilonproteobacteria</taxon>
        <taxon>Campylobacterales</taxon>
        <taxon>Campylobacteraceae</taxon>
        <taxon>Campylobacter</taxon>
    </lineage>
</organism>
<reference evidence="1 2" key="1">
    <citation type="submission" date="2008-08" db="EMBL/GenBank/DDBJ databases">
        <authorList>
            <person name="Madupu R."/>
            <person name="Durkin A.S."/>
            <person name="Torralba M."/>
            <person name="Methe B."/>
            <person name="Sutton G.G."/>
            <person name="Strausberg R.L."/>
            <person name="Nelson K.E."/>
        </authorList>
    </citation>
    <scope>NUCLEOTIDE SEQUENCE [LARGE SCALE GENOMIC DNA]</scope>
    <source>
        <strain evidence="1 2">RM3267</strain>
    </source>
</reference>
<dbReference type="Proteomes" id="UP000003082">
    <property type="component" value="Unassembled WGS sequence"/>
</dbReference>
<proteinExistence type="predicted"/>
<accession>B9D0N3</accession>
<protein>
    <submittedName>
        <fullName evidence="1">Uncharacterized protein</fullName>
    </submittedName>
</protein>
<evidence type="ECO:0000313" key="1">
    <source>
        <dbReference type="EMBL" id="EEF14449.1"/>
    </source>
</evidence>
<gene>
    <name evidence="1" type="ORF">CAMRE0001_1241</name>
</gene>
<dbReference type="EMBL" id="ACFU01000006">
    <property type="protein sequence ID" value="EEF14449.1"/>
    <property type="molecule type" value="Genomic_DNA"/>
</dbReference>